<name>A0ABN9WY56_9DINO</name>
<feature type="region of interest" description="Disordered" evidence="1">
    <location>
        <begin position="1"/>
        <end position="54"/>
    </location>
</feature>
<keyword evidence="3" id="KW-1185">Reference proteome</keyword>
<accession>A0ABN9WY56</accession>
<dbReference type="EMBL" id="CAUYUJ010019529">
    <property type="protein sequence ID" value="CAK0891882.1"/>
    <property type="molecule type" value="Genomic_DNA"/>
</dbReference>
<proteinExistence type="predicted"/>
<evidence type="ECO:0000313" key="2">
    <source>
        <dbReference type="EMBL" id="CAK0891882.1"/>
    </source>
</evidence>
<protein>
    <submittedName>
        <fullName evidence="2">Uncharacterized protein</fullName>
    </submittedName>
</protein>
<comment type="caution">
    <text evidence="2">The sequence shown here is derived from an EMBL/GenBank/DDBJ whole genome shotgun (WGS) entry which is preliminary data.</text>
</comment>
<gene>
    <name evidence="2" type="ORF">PCOR1329_LOCUS71683</name>
</gene>
<evidence type="ECO:0000256" key="1">
    <source>
        <dbReference type="SAM" id="MobiDB-lite"/>
    </source>
</evidence>
<sequence length="358" mass="38218">MPGMFDKLRSARAASAPAGAGGATAAAGGAKKRLSELTSAEPARKAAAPRRPDSAPASLCIFPYGTNAASHMDSWAAGQRVFQVQVVHDAYPSLVTDIVPAMNAFLSQASTSEEDPKTIQDLTTKCGVRMQITRPSSVSVAPIVSWRVGFYIPGGAQQLSALVDMLLDYFEFRVNGGYTGKEKKPFPHAHEQSVKVFRSDGVPPLQIDCKAHNLAVEVADGVEGSPAKSAFEMSGPLGDKWLVLDVEVVDETHVSLGWTGRTWGLRQAFEDAGIPLCEDGDGGFVRVVTGEMGKVESEEDCEGILKIITEDLSSFPCLVRAEDAPVEGDKDYSAVAAFLKKLRELPHILLVKDSARSA</sequence>
<dbReference type="Proteomes" id="UP001189429">
    <property type="component" value="Unassembled WGS sequence"/>
</dbReference>
<reference evidence="2" key="1">
    <citation type="submission" date="2023-10" db="EMBL/GenBank/DDBJ databases">
        <authorList>
            <person name="Chen Y."/>
            <person name="Shah S."/>
            <person name="Dougan E. K."/>
            <person name="Thang M."/>
            <person name="Chan C."/>
        </authorList>
    </citation>
    <scope>NUCLEOTIDE SEQUENCE [LARGE SCALE GENOMIC DNA]</scope>
</reference>
<organism evidence="2 3">
    <name type="scientific">Prorocentrum cordatum</name>
    <dbReference type="NCBI Taxonomy" id="2364126"/>
    <lineage>
        <taxon>Eukaryota</taxon>
        <taxon>Sar</taxon>
        <taxon>Alveolata</taxon>
        <taxon>Dinophyceae</taxon>
        <taxon>Prorocentrales</taxon>
        <taxon>Prorocentraceae</taxon>
        <taxon>Prorocentrum</taxon>
    </lineage>
</organism>
<feature type="compositionally biased region" description="Low complexity" evidence="1">
    <location>
        <begin position="11"/>
        <end position="29"/>
    </location>
</feature>
<evidence type="ECO:0000313" key="3">
    <source>
        <dbReference type="Proteomes" id="UP001189429"/>
    </source>
</evidence>